<evidence type="ECO:0000256" key="1">
    <source>
        <dbReference type="ARBA" id="ARBA00022729"/>
    </source>
</evidence>
<dbReference type="CDD" id="cd00198">
    <property type="entry name" value="vWFA"/>
    <property type="match status" value="1"/>
</dbReference>
<evidence type="ECO:0000256" key="4">
    <source>
        <dbReference type="SAM" id="SignalP"/>
    </source>
</evidence>
<dbReference type="GO" id="GO:0005509">
    <property type="term" value="F:calcium ion binding"/>
    <property type="evidence" value="ECO:0007669"/>
    <property type="project" value="InterPro"/>
</dbReference>
<dbReference type="SUPFAM" id="SSF103647">
    <property type="entry name" value="TSP type-3 repeat"/>
    <property type="match status" value="2"/>
</dbReference>
<dbReference type="PROSITE" id="PS51257">
    <property type="entry name" value="PROKAR_LIPOPROTEIN"/>
    <property type="match status" value="1"/>
</dbReference>
<feature type="region of interest" description="Disordered" evidence="3">
    <location>
        <begin position="113"/>
        <end position="159"/>
    </location>
</feature>
<evidence type="ECO:0000256" key="3">
    <source>
        <dbReference type="SAM" id="MobiDB-lite"/>
    </source>
</evidence>
<dbReference type="GO" id="GO:0007155">
    <property type="term" value="P:cell adhesion"/>
    <property type="evidence" value="ECO:0007669"/>
    <property type="project" value="InterPro"/>
</dbReference>
<accession>A0A5B8XSY2</accession>
<evidence type="ECO:0000313" key="7">
    <source>
        <dbReference type="Proteomes" id="UP000321595"/>
    </source>
</evidence>
<dbReference type="AlphaFoldDB" id="A0A5B8XSY2"/>
<feature type="domain" description="VWFA" evidence="5">
    <location>
        <begin position="213"/>
        <end position="422"/>
    </location>
</feature>
<dbReference type="InterPro" id="IPR028974">
    <property type="entry name" value="TSP_type-3_rpt"/>
</dbReference>
<protein>
    <submittedName>
        <fullName evidence="6">VWA domain-containing protein</fullName>
    </submittedName>
</protein>
<dbReference type="SUPFAM" id="SSF53300">
    <property type="entry name" value="vWA-like"/>
    <property type="match status" value="1"/>
</dbReference>
<sequence length="608" mass="63955">MKTLFASKLLLVALLSVSCTDDVTLQDVGSCPANQAVNPVSGECEPQTNGPDGPQNNTPPAANWADSDGDGVIDRFDNCANVYNPNQEDADSDGVGDACDNCRFTANVDQADTDGNGIGDACQDEDFYDTDQDTDGDGRPDISDNCPNTPNANQADADRDGVGDACDNCPNDVNPNQADEDGNGVGDKCDPNYTGDICYSQTFRANVQTIEPSIYVMLDASGSMANQLDSTRPRPWPIDLAKTAIENVADNLGNSTRIGLGQFPFQTTTPATCTTRHWLDVESNTPTAIRNAVNSINALGDTPTGYALKQILVQGYLNDSNDPFDSRRPKAVILVTDGNPNVVCEGGGTPTNSFAIGQQEAVAAAEDLRQAGLPVYVVGFISGANPANLDAIAAAGGTDAPGPNRFYTANDPAQLQAAITSITQQSVSCTYQLDQVPPDMDQVFVKLNGNTISQSAADGFTFDRFARLINFHGSACQQIQQAPDPSQIEIIVDITCTQPDACVPQEESCDFQDNDCDGEIDEGCGGCRPEICDGIDNDCDDQIDEGCPGCQLLDQNCSTDADCCNGSCQAGVCVAECRPVEVACVDNFDCCTGVCSGTPSAPGICLAQ</sequence>
<reference evidence="6 7" key="1">
    <citation type="submission" date="2019-08" db="EMBL/GenBank/DDBJ databases">
        <authorList>
            <person name="Liang Q."/>
        </authorList>
    </citation>
    <scope>NUCLEOTIDE SEQUENCE [LARGE SCALE GENOMIC DNA]</scope>
    <source>
        <strain evidence="6 7">V1718</strain>
    </source>
</reference>
<dbReference type="InterPro" id="IPR036465">
    <property type="entry name" value="vWFA_dom_sf"/>
</dbReference>
<feature type="compositionally biased region" description="Polar residues" evidence="3">
    <location>
        <begin position="46"/>
        <end position="60"/>
    </location>
</feature>
<dbReference type="InterPro" id="IPR002035">
    <property type="entry name" value="VWF_A"/>
</dbReference>
<dbReference type="Proteomes" id="UP000321595">
    <property type="component" value="Chromosome"/>
</dbReference>
<dbReference type="EMBL" id="CP042467">
    <property type="protein sequence ID" value="QED27163.1"/>
    <property type="molecule type" value="Genomic_DNA"/>
</dbReference>
<dbReference type="OrthoDB" id="5503950at2"/>
<feature type="signal peptide" evidence="4">
    <location>
        <begin position="1"/>
        <end position="21"/>
    </location>
</feature>
<dbReference type="PANTHER" id="PTHR10199">
    <property type="entry name" value="THROMBOSPONDIN"/>
    <property type="match status" value="1"/>
</dbReference>
<dbReference type="RefSeq" id="WP_146958848.1">
    <property type="nucleotide sequence ID" value="NZ_CP042467.1"/>
</dbReference>
<feature type="region of interest" description="Disordered" evidence="3">
    <location>
        <begin position="39"/>
        <end position="70"/>
    </location>
</feature>
<organism evidence="6 7">
    <name type="scientific">Microvenator marinus</name>
    <dbReference type="NCBI Taxonomy" id="2600177"/>
    <lineage>
        <taxon>Bacteria</taxon>
        <taxon>Deltaproteobacteria</taxon>
        <taxon>Bradymonadales</taxon>
        <taxon>Microvenatoraceae</taxon>
        <taxon>Microvenator</taxon>
    </lineage>
</organism>
<dbReference type="SMART" id="SM00327">
    <property type="entry name" value="VWA"/>
    <property type="match status" value="1"/>
</dbReference>
<keyword evidence="2" id="KW-0106">Calcium</keyword>
<dbReference type="Pfam" id="PF02412">
    <property type="entry name" value="TSP_3"/>
    <property type="match status" value="3"/>
</dbReference>
<proteinExistence type="predicted"/>
<gene>
    <name evidence="6" type="ORF">FRD01_07880</name>
</gene>
<keyword evidence="1 4" id="KW-0732">Signal</keyword>
<evidence type="ECO:0000313" key="6">
    <source>
        <dbReference type="EMBL" id="QED27163.1"/>
    </source>
</evidence>
<keyword evidence="7" id="KW-1185">Reference proteome</keyword>
<dbReference type="InterPro" id="IPR003367">
    <property type="entry name" value="Thrombospondin_3-like_rpt"/>
</dbReference>
<evidence type="ECO:0000259" key="5">
    <source>
        <dbReference type="PROSITE" id="PS50234"/>
    </source>
</evidence>
<name>A0A5B8XSY2_9DELT</name>
<evidence type="ECO:0000256" key="2">
    <source>
        <dbReference type="ARBA" id="ARBA00022837"/>
    </source>
</evidence>
<dbReference type="PROSITE" id="PS50234">
    <property type="entry name" value="VWFA"/>
    <property type="match status" value="1"/>
</dbReference>
<dbReference type="Gene3D" id="3.40.50.410">
    <property type="entry name" value="von Willebrand factor, type A domain"/>
    <property type="match status" value="1"/>
</dbReference>
<feature type="compositionally biased region" description="Polar residues" evidence="3">
    <location>
        <begin position="145"/>
        <end position="154"/>
    </location>
</feature>
<feature type="chain" id="PRO_5022991274" evidence="4">
    <location>
        <begin position="22"/>
        <end position="608"/>
    </location>
</feature>
<dbReference type="KEGG" id="bbae:FRD01_07880"/>
<feature type="compositionally biased region" description="Acidic residues" evidence="3">
    <location>
        <begin position="122"/>
        <end position="135"/>
    </location>
</feature>
<dbReference type="Pfam" id="PF00092">
    <property type="entry name" value="VWA"/>
    <property type="match status" value="1"/>
</dbReference>
<dbReference type="Gene3D" id="4.10.1080.10">
    <property type="entry name" value="TSP type-3 repeat"/>
    <property type="match status" value="2"/>
</dbReference>